<feature type="compositionally biased region" description="Polar residues" evidence="1">
    <location>
        <begin position="234"/>
        <end position="243"/>
    </location>
</feature>
<feature type="region of interest" description="Disordered" evidence="1">
    <location>
        <begin position="1"/>
        <end position="38"/>
    </location>
</feature>
<dbReference type="RefSeq" id="XP_011387657.1">
    <property type="nucleotide sequence ID" value="XM_011389355.1"/>
</dbReference>
<dbReference type="GeneID" id="23562603"/>
<keyword evidence="3" id="KW-1185">Reference proteome</keyword>
<feature type="compositionally biased region" description="Polar residues" evidence="1">
    <location>
        <begin position="274"/>
        <end position="284"/>
    </location>
</feature>
<protein>
    <submittedName>
        <fullName evidence="2">Uncharacterized protein</fullName>
    </submittedName>
</protein>
<feature type="region of interest" description="Disordered" evidence="1">
    <location>
        <begin position="231"/>
        <end position="302"/>
    </location>
</feature>
<feature type="compositionally biased region" description="Low complexity" evidence="1">
    <location>
        <begin position="244"/>
        <end position="257"/>
    </location>
</feature>
<evidence type="ECO:0000256" key="1">
    <source>
        <dbReference type="SAM" id="MobiDB-lite"/>
    </source>
</evidence>
<evidence type="ECO:0000313" key="3">
    <source>
        <dbReference type="Proteomes" id="UP000000561"/>
    </source>
</evidence>
<dbReference type="OMA" id="TETLYAW"/>
<dbReference type="InParanoid" id="A0A0D1CB85"/>
<dbReference type="OrthoDB" id="2555058at2759"/>
<name>A0A0D1CB85_MYCMD</name>
<proteinExistence type="predicted"/>
<dbReference type="eggNOG" id="ENOG502T7FX">
    <property type="taxonomic scope" value="Eukaryota"/>
</dbReference>
<dbReference type="Proteomes" id="UP000000561">
    <property type="component" value="Chromosome 3"/>
</dbReference>
<reference evidence="2 3" key="1">
    <citation type="journal article" date="2006" name="Nature">
        <title>Insights from the genome of the biotrophic fungal plant pathogen Ustilago maydis.</title>
        <authorList>
            <person name="Kamper J."/>
            <person name="Kahmann R."/>
            <person name="Bolker M."/>
            <person name="Ma L.J."/>
            <person name="Brefort T."/>
            <person name="Saville B.J."/>
            <person name="Banuett F."/>
            <person name="Kronstad J.W."/>
            <person name="Gold S.E."/>
            <person name="Muller O."/>
            <person name="Perlin M.H."/>
            <person name="Wosten H.A."/>
            <person name="de Vries R."/>
            <person name="Ruiz-Herrera J."/>
            <person name="Reynaga-Pena C.G."/>
            <person name="Snetselaar K."/>
            <person name="McCann M."/>
            <person name="Perez-Martin J."/>
            <person name="Feldbrugge M."/>
            <person name="Basse C.W."/>
            <person name="Steinberg G."/>
            <person name="Ibeas J.I."/>
            <person name="Holloman W."/>
            <person name="Guzman P."/>
            <person name="Farman M."/>
            <person name="Stajich J.E."/>
            <person name="Sentandreu R."/>
            <person name="Gonzalez-Prieto J.M."/>
            <person name="Kennell J.C."/>
            <person name="Molina L."/>
            <person name="Schirawski J."/>
            <person name="Mendoza-Mendoza A."/>
            <person name="Greilinger D."/>
            <person name="Munch K."/>
            <person name="Rossel N."/>
            <person name="Scherer M."/>
            <person name="Vranes M."/>
            <person name="Ladendorf O."/>
            <person name="Vincon V."/>
            <person name="Fuchs U."/>
            <person name="Sandrock B."/>
            <person name="Meng S."/>
            <person name="Ho E.C."/>
            <person name="Cahill M.J."/>
            <person name="Boyce K.J."/>
            <person name="Klose J."/>
            <person name="Klosterman S.J."/>
            <person name="Deelstra H.J."/>
            <person name="Ortiz-Castellanos L."/>
            <person name="Li W."/>
            <person name="Sanchez-Alonso P."/>
            <person name="Schreier P.H."/>
            <person name="Hauser-Hahn I."/>
            <person name="Vaupel M."/>
            <person name="Koopmann E."/>
            <person name="Friedrich G."/>
            <person name="Voss H."/>
            <person name="Schluter T."/>
            <person name="Margolis J."/>
            <person name="Platt D."/>
            <person name="Swimmer C."/>
            <person name="Gnirke A."/>
            <person name="Chen F."/>
            <person name="Vysotskaia V."/>
            <person name="Mannhaupt G."/>
            <person name="Guldener U."/>
            <person name="Munsterkotter M."/>
            <person name="Haase D."/>
            <person name="Oesterheld M."/>
            <person name="Mewes H.W."/>
            <person name="Mauceli E.W."/>
            <person name="DeCaprio D."/>
            <person name="Wade C.M."/>
            <person name="Butler J."/>
            <person name="Young S."/>
            <person name="Jaffe D.B."/>
            <person name="Calvo S."/>
            <person name="Nusbaum C."/>
            <person name="Galagan J."/>
            <person name="Birren B.W."/>
        </authorList>
    </citation>
    <scope>NUCLEOTIDE SEQUENCE [LARGE SCALE GENOMIC DNA]</scope>
    <source>
        <strain evidence="3">DSM 14603 / FGSC 9021 / UM521</strain>
    </source>
</reference>
<evidence type="ECO:0000313" key="2">
    <source>
        <dbReference type="EMBL" id="KIS70507.1"/>
    </source>
</evidence>
<sequence>MLEQHAPHVFALSTSPHKGRPRPAPRSILKKSSSEPTSPCSSICSWPLATPPTMPFQSESSVASTYQPSQWSVLSITKAKQRRSSSNGISSDAQTTNTSLTVTLIYTPTETLYAWPFNLSSPDAKGVCYETYSRDQHGGAPRLPPHGTMSTSLRVLAAVIRAWMAIRRERSLLAQHRGSTSDGLCSPTTSSIDRIVDDDEVVDEIIDALRLYQLTPFERSIYLLRQALPEQPTEKAQQPSHQTSASQSGRPQSCSSSFNGGSDDDQDWRHRSDSLASSRASTVETIPDDSPRLKQASSPKLSKINTAITPQAPEDPRTAVPQIRLVEATPQDSRYEERDRVLERAVASTSRNNSVGGRSMDTVLEDASEDAETDEATTSSGRKTINLIQIHSCERSETEEQAVGVTATAFSSPVTPSPYANKFNFEGSRFTPCSSSRILFRDPFKADKQFNSKPHIQVEAIEHGSPDSLLGSSKIKVSKRRSLDGLRSLFSSRSKSQ</sequence>
<dbReference type="EMBL" id="CM003142">
    <property type="protein sequence ID" value="KIS70507.1"/>
    <property type="molecule type" value="Genomic_DNA"/>
</dbReference>
<gene>
    <name evidence="2" type="ORF">UMAG_01677</name>
</gene>
<accession>A0A0D1CB85</accession>
<dbReference type="AlphaFoldDB" id="A0A0D1CB85"/>
<dbReference type="KEGG" id="uma:UMAG_01677"/>
<dbReference type="VEuPathDB" id="FungiDB:UMAG_01677"/>
<organism evidence="2 3">
    <name type="scientific">Mycosarcoma maydis</name>
    <name type="common">Corn smut fungus</name>
    <name type="synonym">Ustilago maydis</name>
    <dbReference type="NCBI Taxonomy" id="5270"/>
    <lineage>
        <taxon>Eukaryota</taxon>
        <taxon>Fungi</taxon>
        <taxon>Dikarya</taxon>
        <taxon>Basidiomycota</taxon>
        <taxon>Ustilaginomycotina</taxon>
        <taxon>Ustilaginomycetes</taxon>
        <taxon>Ustilaginales</taxon>
        <taxon>Ustilaginaceae</taxon>
        <taxon>Mycosarcoma</taxon>
    </lineage>
</organism>